<sequence length="244" mass="29490">MDIVVIRDDIYPIFNNEDKIVLLLGNHQEFISNFISKINIHALFYCKYSIIPDETGTLNVSIIESSHKIRGRYINVEEFISLLYPIQLCSKYTYKNDTDHDKMFIHDIIFFNNTWVRILFIEFLGIIDKQYETCIINPYLVRDNYKIFKNILLSSIINNIIFDKNSTLIELINKLYTRYHIDKYRMTCIVKYNDYNNIKLIYHCYNRNKFNAFIYAWFRSQITRDSIEENEKVERMFNNISKRI</sequence>
<dbReference type="EMBL" id="MW036632">
    <property type="protein sequence ID" value="QQG31568.1"/>
    <property type="molecule type" value="Genomic_DNA"/>
</dbReference>
<keyword evidence="2" id="KW-0946">Virion</keyword>
<evidence type="ECO:0000256" key="2">
    <source>
        <dbReference type="ARBA" id="ARBA00022844"/>
    </source>
</evidence>
<comment type="subcellular location">
    <subcellularLocation>
        <location evidence="1">Virion</location>
    </subcellularLocation>
</comment>
<organismHost>
    <name type="scientific">Sus scrofa</name>
    <name type="common">Pig</name>
    <dbReference type="NCBI Taxonomy" id="9823"/>
</organismHost>
<name>A0A881SY54_SWPV</name>
<organism evidence="4">
    <name type="scientific">Swinepox virus</name>
    <name type="common">SWPV</name>
    <dbReference type="NCBI Taxonomy" id="10276"/>
    <lineage>
        <taxon>Viruses</taxon>
        <taxon>Varidnaviria</taxon>
        <taxon>Bamfordvirae</taxon>
        <taxon>Nucleocytoviricota</taxon>
        <taxon>Pokkesviricetes</taxon>
        <taxon>Chitovirales</taxon>
        <taxon>Poxviridae</taxon>
        <taxon>Chordopoxvirinae</taxon>
        <taxon>Suipoxvirus</taxon>
        <taxon>Suipoxvirus swinepox</taxon>
    </lineage>
</organism>
<comment type="function">
    <text evidence="3">Late protein which is part of a large complex required for early virion morphogenesis. This complex participates in the formation of virosomes and the incorporation of virosomal contents into nascent immature virions.</text>
</comment>
<dbReference type="GO" id="GO:0044423">
    <property type="term" value="C:virion component"/>
    <property type="evidence" value="ECO:0007669"/>
    <property type="project" value="UniProtKB-KW"/>
</dbReference>
<gene>
    <name evidence="4" type="primary">SwPV077</name>
</gene>
<evidence type="ECO:0000256" key="1">
    <source>
        <dbReference type="ARBA" id="ARBA00004328"/>
    </source>
</evidence>
<proteinExistence type="predicted"/>
<evidence type="ECO:0000313" key="4">
    <source>
        <dbReference type="EMBL" id="QQG31568.1"/>
    </source>
</evidence>
<accession>A0A881SY54</accession>
<evidence type="ECO:0000256" key="3">
    <source>
        <dbReference type="ARBA" id="ARBA00024939"/>
    </source>
</evidence>
<dbReference type="Pfam" id="PF04580">
    <property type="entry name" value="Pox_D3"/>
    <property type="match status" value="1"/>
</dbReference>
<reference evidence="4" key="1">
    <citation type="journal article" date="2021" name="Arch. Virol.">
        <title>First complete genome characterization of swinepox virus directly from a clinical sample indicates divergence of a Eurasian-lineage virus.</title>
        <authorList>
            <person name="Aasdev A."/>
            <person name="Mishra A."/>
            <person name="Bora D.P."/>
            <person name="Kurkure N.V."/>
            <person name="Barman N.N."/>
            <person name="Raut A.A."/>
        </authorList>
    </citation>
    <scope>NUCLEOTIDE SEQUENCE</scope>
    <source>
        <strain evidence="4">SwPV/India-Assam/16</strain>
    </source>
</reference>
<dbReference type="Proteomes" id="UP000671927">
    <property type="component" value="Segment"/>
</dbReference>
<protein>
    <submittedName>
        <fullName evidence="4">Virion protein</fullName>
    </submittedName>
</protein>
<dbReference type="InterPro" id="IPR007660">
    <property type="entry name" value="Poxvirus_D3"/>
</dbReference>